<evidence type="ECO:0000313" key="1">
    <source>
        <dbReference type="EMBL" id="KOB74332.1"/>
    </source>
</evidence>
<dbReference type="EMBL" id="JTDY01001272">
    <property type="protein sequence ID" value="KOB74332.1"/>
    <property type="molecule type" value="Genomic_DNA"/>
</dbReference>
<evidence type="ECO:0000313" key="2">
    <source>
        <dbReference type="Proteomes" id="UP000037510"/>
    </source>
</evidence>
<gene>
    <name evidence="1" type="ORF">OBRU01_09424</name>
</gene>
<comment type="caution">
    <text evidence="1">The sequence shown here is derived from an EMBL/GenBank/DDBJ whole genome shotgun (WGS) entry which is preliminary data.</text>
</comment>
<organism evidence="1 2">
    <name type="scientific">Operophtera brumata</name>
    <name type="common">Winter moth</name>
    <name type="synonym">Phalaena brumata</name>
    <dbReference type="NCBI Taxonomy" id="104452"/>
    <lineage>
        <taxon>Eukaryota</taxon>
        <taxon>Metazoa</taxon>
        <taxon>Ecdysozoa</taxon>
        <taxon>Arthropoda</taxon>
        <taxon>Hexapoda</taxon>
        <taxon>Insecta</taxon>
        <taxon>Pterygota</taxon>
        <taxon>Neoptera</taxon>
        <taxon>Endopterygota</taxon>
        <taxon>Lepidoptera</taxon>
        <taxon>Glossata</taxon>
        <taxon>Ditrysia</taxon>
        <taxon>Geometroidea</taxon>
        <taxon>Geometridae</taxon>
        <taxon>Larentiinae</taxon>
        <taxon>Operophtera</taxon>
    </lineage>
</organism>
<dbReference type="Proteomes" id="UP000037510">
    <property type="component" value="Unassembled WGS sequence"/>
</dbReference>
<accession>A0A0L7LFU5</accession>
<sequence>MDLLASATAHVVIKYASVDTQDQKTRRHKASLHRWDYDLAWLFPPPNFIPQVLFHLNRAKGRYILIALNWNKVFWHADLQSRTIQDPYQIMLMPEPFTIFD</sequence>
<protein>
    <submittedName>
        <fullName evidence="1">Putative transposon Ty3-I Gag-Pol polyprotein</fullName>
    </submittedName>
</protein>
<name>A0A0L7LFU5_OPEBR</name>
<dbReference type="AlphaFoldDB" id="A0A0L7LFU5"/>
<reference evidence="1 2" key="1">
    <citation type="journal article" date="2015" name="Genome Biol. Evol.">
        <title>The genome of winter moth (Operophtera brumata) provides a genomic perspective on sexual dimorphism and phenology.</title>
        <authorList>
            <person name="Derks M.F."/>
            <person name="Smit S."/>
            <person name="Salis L."/>
            <person name="Schijlen E."/>
            <person name="Bossers A."/>
            <person name="Mateman C."/>
            <person name="Pijl A.S."/>
            <person name="de Ridder D."/>
            <person name="Groenen M.A."/>
            <person name="Visser M.E."/>
            <person name="Megens H.J."/>
        </authorList>
    </citation>
    <scope>NUCLEOTIDE SEQUENCE [LARGE SCALE GENOMIC DNA]</scope>
    <source>
        <strain evidence="1">WM2013NL</strain>
        <tissue evidence="1">Head and thorax</tissue>
    </source>
</reference>
<proteinExistence type="predicted"/>
<keyword evidence="2" id="KW-1185">Reference proteome</keyword>